<accession>A0A6L3T2P9</accession>
<dbReference type="InterPro" id="IPR024370">
    <property type="entry name" value="PBP_domain"/>
</dbReference>
<sequence>MKLSLSVAGHLRLAECDIALEPVFALLDAVARERSVQAAARGLGVSYRSAWGRIASLEAALGRPVAVKTKGHGSALTPFGEALREALADAFASCAPALRASEARLAARLTPLLGLGSPVLRLAVSHDTLLSAALAGRPEFEVTIAGSAEALARLASGEADAAGFHFGARSPEPGSPFRAVFEDAALTVRPLFLREQGLICAAGNPLGLDSIADIARTGARFVNRQRGAGTRLWFERLCREAGLRPDAIRGAESEEFTHQAVAAIIASGAADSGMGTRAVAARFGLAFTPLGEETYYLAARAGADAQALALLVARIEAALPETLGYAPAA</sequence>
<dbReference type="OrthoDB" id="9800709at2"/>
<reference evidence="3 4" key="1">
    <citation type="submission" date="2019-09" db="EMBL/GenBank/DDBJ databases">
        <title>YIM 48816 draft genome.</title>
        <authorList>
            <person name="Jiang L."/>
        </authorList>
    </citation>
    <scope>NUCLEOTIDE SEQUENCE [LARGE SCALE GENOMIC DNA]</scope>
    <source>
        <strain evidence="3 4">YIM 48816</strain>
    </source>
</reference>
<evidence type="ECO:0000313" key="3">
    <source>
        <dbReference type="EMBL" id="KAB1080998.1"/>
    </source>
</evidence>
<dbReference type="GO" id="GO:0003700">
    <property type="term" value="F:DNA-binding transcription factor activity"/>
    <property type="evidence" value="ECO:0007669"/>
    <property type="project" value="InterPro"/>
</dbReference>
<keyword evidence="4" id="KW-1185">Reference proteome</keyword>
<proteinExistence type="predicted"/>
<feature type="domain" description="HTH lysR-type" evidence="1">
    <location>
        <begin position="25"/>
        <end position="81"/>
    </location>
</feature>
<name>A0A6L3T2P9_9HYPH</name>
<dbReference type="SUPFAM" id="SSF46785">
    <property type="entry name" value="Winged helix' DNA-binding domain"/>
    <property type="match status" value="1"/>
</dbReference>
<dbReference type="PANTHER" id="PTHR38431:SF1">
    <property type="entry name" value="BLL2305 PROTEIN"/>
    <property type="match status" value="1"/>
</dbReference>
<evidence type="ECO:0000259" key="1">
    <source>
        <dbReference type="Pfam" id="PF00126"/>
    </source>
</evidence>
<protein>
    <submittedName>
        <fullName evidence="3">Helix-turn-helix transcriptional regulator</fullName>
    </submittedName>
</protein>
<dbReference type="Proteomes" id="UP000474159">
    <property type="component" value="Unassembled WGS sequence"/>
</dbReference>
<evidence type="ECO:0000259" key="2">
    <source>
        <dbReference type="Pfam" id="PF12727"/>
    </source>
</evidence>
<dbReference type="InterPro" id="IPR036388">
    <property type="entry name" value="WH-like_DNA-bd_sf"/>
</dbReference>
<dbReference type="RefSeq" id="WP_150997738.1">
    <property type="nucleotide sequence ID" value="NZ_BPQY01000374.1"/>
</dbReference>
<dbReference type="Pfam" id="PF00126">
    <property type="entry name" value="HTH_1"/>
    <property type="match status" value="1"/>
</dbReference>
<dbReference type="InterPro" id="IPR036390">
    <property type="entry name" value="WH_DNA-bd_sf"/>
</dbReference>
<dbReference type="Pfam" id="PF12727">
    <property type="entry name" value="PBP_like"/>
    <property type="match status" value="1"/>
</dbReference>
<comment type="caution">
    <text evidence="3">The sequence shown here is derived from an EMBL/GenBank/DDBJ whole genome shotgun (WGS) entry which is preliminary data.</text>
</comment>
<dbReference type="SUPFAM" id="SSF53850">
    <property type="entry name" value="Periplasmic binding protein-like II"/>
    <property type="match status" value="1"/>
</dbReference>
<dbReference type="PANTHER" id="PTHR38431">
    <property type="entry name" value="BLL2305 PROTEIN"/>
    <property type="match status" value="1"/>
</dbReference>
<feature type="domain" description="PBP" evidence="2">
    <location>
        <begin position="140"/>
        <end position="302"/>
    </location>
</feature>
<evidence type="ECO:0000313" key="4">
    <source>
        <dbReference type="Proteomes" id="UP000474159"/>
    </source>
</evidence>
<dbReference type="EMBL" id="VZZK01000003">
    <property type="protein sequence ID" value="KAB1080998.1"/>
    <property type="molecule type" value="Genomic_DNA"/>
</dbReference>
<dbReference type="Gene3D" id="3.40.190.290">
    <property type="match status" value="1"/>
</dbReference>
<dbReference type="Gene3D" id="1.10.10.10">
    <property type="entry name" value="Winged helix-like DNA-binding domain superfamily/Winged helix DNA-binding domain"/>
    <property type="match status" value="1"/>
</dbReference>
<gene>
    <name evidence="3" type="ORF">F6X53_04845</name>
</gene>
<organism evidence="3 4">
    <name type="scientific">Methylobacterium soli</name>
    <dbReference type="NCBI Taxonomy" id="553447"/>
    <lineage>
        <taxon>Bacteria</taxon>
        <taxon>Pseudomonadati</taxon>
        <taxon>Pseudomonadota</taxon>
        <taxon>Alphaproteobacteria</taxon>
        <taxon>Hyphomicrobiales</taxon>
        <taxon>Methylobacteriaceae</taxon>
        <taxon>Methylobacterium</taxon>
    </lineage>
</organism>
<dbReference type="AlphaFoldDB" id="A0A6L3T2P9"/>
<dbReference type="InterPro" id="IPR000847">
    <property type="entry name" value="LysR_HTH_N"/>
</dbReference>